<reference evidence="2 3" key="1">
    <citation type="submission" date="2022-04" db="EMBL/GenBank/DDBJ databases">
        <title>Genome sequence of soybean root-associated Caulobacter segnis RL271.</title>
        <authorList>
            <person name="Longley R."/>
            <person name="Bonito G."/>
            <person name="Trigodet F."/>
            <person name="Crosson S."/>
            <person name="Fiebig A."/>
        </authorList>
    </citation>
    <scope>NUCLEOTIDE SEQUENCE [LARGE SCALE GENOMIC DNA]</scope>
    <source>
        <strain evidence="2 3">RL271</strain>
    </source>
</reference>
<dbReference type="Pfam" id="PF13471">
    <property type="entry name" value="Transglut_core3"/>
    <property type="match status" value="1"/>
</dbReference>
<proteinExistence type="predicted"/>
<accession>A0ABY4ZRR4</accession>
<keyword evidence="3" id="KW-1185">Reference proteome</keyword>
<dbReference type="InterPro" id="IPR053521">
    <property type="entry name" value="McjB-like"/>
</dbReference>
<organism evidence="2 3">
    <name type="scientific">Caulobacter segnis</name>
    <dbReference type="NCBI Taxonomy" id="88688"/>
    <lineage>
        <taxon>Bacteria</taxon>
        <taxon>Pseudomonadati</taxon>
        <taxon>Pseudomonadota</taxon>
        <taxon>Alphaproteobacteria</taxon>
        <taxon>Caulobacterales</taxon>
        <taxon>Caulobacteraceae</taxon>
        <taxon>Caulobacter</taxon>
    </lineage>
</organism>
<dbReference type="Proteomes" id="UP001057520">
    <property type="component" value="Chromosome"/>
</dbReference>
<evidence type="ECO:0000259" key="1">
    <source>
        <dbReference type="Pfam" id="PF13471"/>
    </source>
</evidence>
<evidence type="ECO:0000313" key="2">
    <source>
        <dbReference type="EMBL" id="USQ95293.1"/>
    </source>
</evidence>
<protein>
    <submittedName>
        <fullName evidence="2">Lasso peptide biosynthesis B2 protein</fullName>
    </submittedName>
</protein>
<dbReference type="InterPro" id="IPR032708">
    <property type="entry name" value="McjB_C"/>
</dbReference>
<dbReference type="EMBL" id="CP096040">
    <property type="protein sequence ID" value="USQ95293.1"/>
    <property type="molecule type" value="Genomic_DNA"/>
</dbReference>
<name>A0ABY4ZRR4_9CAUL</name>
<gene>
    <name evidence="2" type="ORF">MZV50_22525</name>
</gene>
<sequence>MHLAAVGGQSVVLDVQNDRYIGLGADLTKAALHLLEPGDTPIGDKALDHARDRLVARGILTDQGQALAAPERAAQPRTTLWPALAVPERAERTRWTGVPSALWALTEAQAALSSLPFHKIIRWLEREKTRAARREGDLTAQQLIDVFALARPWFPVKPICRLDAVALCLLFWRQGRSAQLVFGVRLEPFYAHCWAQEDEIALNESDDSLRQYAPILVI</sequence>
<feature type="domain" description="Microcin J25-processing protein McjB C-terminal" evidence="1">
    <location>
        <begin position="103"/>
        <end position="216"/>
    </location>
</feature>
<evidence type="ECO:0000313" key="3">
    <source>
        <dbReference type="Proteomes" id="UP001057520"/>
    </source>
</evidence>
<dbReference type="NCBIfam" id="NF033537">
    <property type="entry name" value="lasso_biosyn_B2"/>
    <property type="match status" value="1"/>
</dbReference>